<feature type="non-terminal residue" evidence="1">
    <location>
        <position position="77"/>
    </location>
</feature>
<accession>A0A0F9B0D6</accession>
<gene>
    <name evidence="1" type="ORF">LCGC14_2506510</name>
</gene>
<name>A0A0F9B0D6_9ZZZZ</name>
<evidence type="ECO:0000313" key="1">
    <source>
        <dbReference type="EMBL" id="KKL15349.1"/>
    </source>
</evidence>
<sequence>MIVNGKLLDHVRFDHLYDADGAYDGFAAGAATASIDMKGYDGCLILAFGLDVTASGGNNLSGLIVESNSAADGSGTD</sequence>
<comment type="caution">
    <text evidence="1">The sequence shown here is derived from an EMBL/GenBank/DDBJ whole genome shotgun (WGS) entry which is preliminary data.</text>
</comment>
<dbReference type="EMBL" id="LAZR01040094">
    <property type="protein sequence ID" value="KKL15349.1"/>
    <property type="molecule type" value="Genomic_DNA"/>
</dbReference>
<reference evidence="1" key="1">
    <citation type="journal article" date="2015" name="Nature">
        <title>Complex archaea that bridge the gap between prokaryotes and eukaryotes.</title>
        <authorList>
            <person name="Spang A."/>
            <person name="Saw J.H."/>
            <person name="Jorgensen S.L."/>
            <person name="Zaremba-Niedzwiedzka K."/>
            <person name="Martijn J."/>
            <person name="Lind A.E."/>
            <person name="van Eijk R."/>
            <person name="Schleper C."/>
            <person name="Guy L."/>
            <person name="Ettema T.J."/>
        </authorList>
    </citation>
    <scope>NUCLEOTIDE SEQUENCE</scope>
</reference>
<organism evidence="1">
    <name type="scientific">marine sediment metagenome</name>
    <dbReference type="NCBI Taxonomy" id="412755"/>
    <lineage>
        <taxon>unclassified sequences</taxon>
        <taxon>metagenomes</taxon>
        <taxon>ecological metagenomes</taxon>
    </lineage>
</organism>
<dbReference type="AlphaFoldDB" id="A0A0F9B0D6"/>
<proteinExistence type="predicted"/>
<protein>
    <submittedName>
        <fullName evidence="1">Uncharacterized protein</fullName>
    </submittedName>
</protein>